<organism evidence="1">
    <name type="scientific">Picea glauca</name>
    <name type="common">White spruce</name>
    <name type="synonym">Pinus glauca</name>
    <dbReference type="NCBI Taxonomy" id="3330"/>
    <lineage>
        <taxon>Eukaryota</taxon>
        <taxon>Viridiplantae</taxon>
        <taxon>Streptophyta</taxon>
        <taxon>Embryophyta</taxon>
        <taxon>Tracheophyta</taxon>
        <taxon>Spermatophyta</taxon>
        <taxon>Pinopsida</taxon>
        <taxon>Pinidae</taxon>
        <taxon>Conifers I</taxon>
        <taxon>Pinales</taxon>
        <taxon>Pinaceae</taxon>
        <taxon>Picea</taxon>
    </lineage>
</organism>
<geneLocation type="mitochondrion" evidence="1"/>
<sequence length="44" mass="4940">MARTQGGSSMRYRSFGVRENKMRNNIGSSVKLYGGLKESLMLLD</sequence>
<comment type="caution">
    <text evidence="1">The sequence shown here is derived from an EMBL/GenBank/DDBJ whole genome shotgun (WGS) entry which is preliminary data.</text>
</comment>
<gene>
    <name evidence="1" type="ORF">ABT39_MTgene732</name>
</gene>
<name>A0A117NJ29_PICGL</name>
<keyword evidence="1" id="KW-0496">Mitochondrion</keyword>
<accession>A0A117NJ29</accession>
<evidence type="ECO:0000313" key="1">
    <source>
        <dbReference type="EMBL" id="KUM50886.1"/>
    </source>
</evidence>
<proteinExistence type="predicted"/>
<dbReference type="AlphaFoldDB" id="A0A117NJ29"/>
<reference evidence="1" key="1">
    <citation type="journal article" date="2015" name="Genome Biol. Evol.">
        <title>Organellar Genomes of White Spruce (Picea glauca): Assembly and Annotation.</title>
        <authorList>
            <person name="Jackman S.D."/>
            <person name="Warren R.L."/>
            <person name="Gibb E.A."/>
            <person name="Vandervalk B.P."/>
            <person name="Mohamadi H."/>
            <person name="Chu J."/>
            <person name="Raymond A."/>
            <person name="Pleasance S."/>
            <person name="Coope R."/>
            <person name="Wildung M.R."/>
            <person name="Ritland C.E."/>
            <person name="Bousquet J."/>
            <person name="Jones S.J."/>
            <person name="Bohlmann J."/>
            <person name="Birol I."/>
        </authorList>
    </citation>
    <scope>NUCLEOTIDE SEQUENCE [LARGE SCALE GENOMIC DNA]</scope>
    <source>
        <tissue evidence="1">Flushing bud</tissue>
    </source>
</reference>
<dbReference type="EMBL" id="LKAM01000001">
    <property type="protein sequence ID" value="KUM50886.1"/>
    <property type="molecule type" value="Genomic_DNA"/>
</dbReference>
<protein>
    <submittedName>
        <fullName evidence="1">Uncharacterized protein</fullName>
    </submittedName>
</protein>